<dbReference type="EMBL" id="KB007840">
    <property type="protein sequence ID" value="ELR23975.1"/>
    <property type="molecule type" value="Genomic_DNA"/>
</dbReference>
<evidence type="ECO:0000256" key="1">
    <source>
        <dbReference type="ARBA" id="ARBA00022737"/>
    </source>
</evidence>
<keyword evidence="5" id="KW-1185">Reference proteome</keyword>
<name>L8HFP5_ACACF</name>
<evidence type="ECO:0000259" key="3">
    <source>
        <dbReference type="PROSITE" id="PS51676"/>
    </source>
</evidence>
<feature type="domain" description="FF" evidence="3">
    <location>
        <begin position="241"/>
        <end position="299"/>
    </location>
</feature>
<proteinExistence type="predicted"/>
<dbReference type="PANTHER" id="PTHR15377">
    <property type="entry name" value="TRANSCRIPTION ELONGATION REGULATOR 1"/>
    <property type="match status" value="1"/>
</dbReference>
<feature type="non-terminal residue" evidence="4">
    <location>
        <position position="1"/>
    </location>
</feature>
<feature type="compositionally biased region" description="Basic and acidic residues" evidence="2">
    <location>
        <begin position="155"/>
        <end position="177"/>
    </location>
</feature>
<dbReference type="InterPro" id="IPR002713">
    <property type="entry name" value="FF_domain"/>
</dbReference>
<dbReference type="AlphaFoldDB" id="L8HFP5"/>
<dbReference type="RefSeq" id="XP_004353503.1">
    <property type="nucleotide sequence ID" value="XM_004353451.1"/>
</dbReference>
<dbReference type="PANTHER" id="PTHR15377:SF3">
    <property type="entry name" value="WW DOMAIN-CONTAINING PROTEIN"/>
    <property type="match status" value="1"/>
</dbReference>
<accession>L8HFP5</accession>
<evidence type="ECO:0000313" key="4">
    <source>
        <dbReference type="EMBL" id="ELR23975.1"/>
    </source>
</evidence>
<dbReference type="OrthoDB" id="63972at2759"/>
<dbReference type="SUPFAM" id="SSF81698">
    <property type="entry name" value="FF domain"/>
    <property type="match status" value="4"/>
</dbReference>
<gene>
    <name evidence="4" type="ORF">ACA1_143550</name>
</gene>
<feature type="region of interest" description="Disordered" evidence="2">
    <location>
        <begin position="154"/>
        <end position="177"/>
    </location>
</feature>
<evidence type="ECO:0000313" key="5">
    <source>
        <dbReference type="Proteomes" id="UP000011083"/>
    </source>
</evidence>
<dbReference type="VEuPathDB" id="AmoebaDB:ACA1_143550"/>
<evidence type="ECO:0000256" key="2">
    <source>
        <dbReference type="SAM" id="MobiDB-lite"/>
    </source>
</evidence>
<dbReference type="GO" id="GO:0005634">
    <property type="term" value="C:nucleus"/>
    <property type="evidence" value="ECO:0007669"/>
    <property type="project" value="TreeGrafter"/>
</dbReference>
<feature type="domain" description="FF" evidence="3">
    <location>
        <begin position="17"/>
        <end position="78"/>
    </location>
</feature>
<reference evidence="4 5" key="1">
    <citation type="journal article" date="2013" name="Genome Biol.">
        <title>Genome of Acanthamoeba castellanii highlights extensive lateral gene transfer and early evolution of tyrosine kinase signaling.</title>
        <authorList>
            <person name="Clarke M."/>
            <person name="Lohan A.J."/>
            <person name="Liu B."/>
            <person name="Lagkouvardos I."/>
            <person name="Roy S."/>
            <person name="Zafar N."/>
            <person name="Bertelli C."/>
            <person name="Schilde C."/>
            <person name="Kianianmomeni A."/>
            <person name="Burglin T.R."/>
            <person name="Frech C."/>
            <person name="Turcotte B."/>
            <person name="Kopec K.O."/>
            <person name="Synnott J.M."/>
            <person name="Choo C."/>
            <person name="Paponov I."/>
            <person name="Finkler A."/>
            <person name="Soon Heng Tan C."/>
            <person name="Hutchins A.P."/>
            <person name="Weinmeier T."/>
            <person name="Rattei T."/>
            <person name="Chu J.S."/>
            <person name="Gimenez G."/>
            <person name="Irimia M."/>
            <person name="Rigden D.J."/>
            <person name="Fitzpatrick D.A."/>
            <person name="Lorenzo-Morales J."/>
            <person name="Bateman A."/>
            <person name="Chiu C.H."/>
            <person name="Tang P."/>
            <person name="Hegemann P."/>
            <person name="Fromm H."/>
            <person name="Raoult D."/>
            <person name="Greub G."/>
            <person name="Miranda-Saavedra D."/>
            <person name="Chen N."/>
            <person name="Nash P."/>
            <person name="Ginger M.L."/>
            <person name="Horn M."/>
            <person name="Schaap P."/>
            <person name="Caler L."/>
            <person name="Loftus B."/>
        </authorList>
    </citation>
    <scope>NUCLEOTIDE SEQUENCE [LARGE SCALE GENOMIC DNA]</scope>
    <source>
        <strain evidence="4 5">Neff</strain>
    </source>
</reference>
<dbReference type="InterPro" id="IPR036517">
    <property type="entry name" value="FF_domain_sf"/>
</dbReference>
<dbReference type="KEGG" id="acan:ACA1_143550"/>
<dbReference type="STRING" id="1257118.L8HFP5"/>
<dbReference type="GO" id="GO:0003712">
    <property type="term" value="F:transcription coregulator activity"/>
    <property type="evidence" value="ECO:0007669"/>
    <property type="project" value="TreeGrafter"/>
</dbReference>
<feature type="domain" description="FF" evidence="3">
    <location>
        <begin position="85"/>
        <end position="142"/>
    </location>
</feature>
<dbReference type="Gene3D" id="1.10.10.440">
    <property type="entry name" value="FF domain"/>
    <property type="match status" value="5"/>
</dbReference>
<sequence length="378" mass="44225">AYVKNILNEERAAKRARAQAAKEGFERLLEEVRATLTADTKWSDFERTVEADPRFKAMGETSADRKERRALFDAAVAPLRQAKEKGAQEAHRAFWELLEETPDIVPDSRWSKVKRLLEGDPRYGAVGSSHEREELFGEYLGSISDAVRKRQRMASAEERLKEREREVRRRREKEEREMDEQRSKVRFEEAVAHFEALLSERVKHHDASWRESKPALSGDRRYSSPLLTSEQKEALFRKHLQKLMTDRLVQFKGLLAETEKIHMASSWEDARELIQDDPRWSRVPDDSERKKLFLEHVRELHERATQDFLMLLDETNKETMAISATTTVADWPKIEHLVRGDKRYRTFSVRPEERVRLLEAYIAGDRPKTAEDKRVASA</sequence>
<keyword evidence="1" id="KW-0677">Repeat</keyword>
<dbReference type="InterPro" id="IPR045148">
    <property type="entry name" value="TCRG1-like"/>
</dbReference>
<protein>
    <submittedName>
        <fullName evidence="4">FF domain containing protein</fullName>
    </submittedName>
</protein>
<dbReference type="Pfam" id="PF01846">
    <property type="entry name" value="FF"/>
    <property type="match status" value="4"/>
</dbReference>
<dbReference type="GO" id="GO:0070063">
    <property type="term" value="F:RNA polymerase binding"/>
    <property type="evidence" value="ECO:0007669"/>
    <property type="project" value="InterPro"/>
</dbReference>
<dbReference type="SMART" id="SM00441">
    <property type="entry name" value="FF"/>
    <property type="match status" value="5"/>
</dbReference>
<dbReference type="GeneID" id="14924974"/>
<dbReference type="PROSITE" id="PS51676">
    <property type="entry name" value="FF"/>
    <property type="match status" value="3"/>
</dbReference>
<dbReference type="Proteomes" id="UP000011083">
    <property type="component" value="Unassembled WGS sequence"/>
</dbReference>
<organism evidence="4 5">
    <name type="scientific">Acanthamoeba castellanii (strain ATCC 30010 / Neff)</name>
    <dbReference type="NCBI Taxonomy" id="1257118"/>
    <lineage>
        <taxon>Eukaryota</taxon>
        <taxon>Amoebozoa</taxon>
        <taxon>Discosea</taxon>
        <taxon>Longamoebia</taxon>
        <taxon>Centramoebida</taxon>
        <taxon>Acanthamoebidae</taxon>
        <taxon>Acanthamoeba</taxon>
    </lineage>
</organism>